<dbReference type="InterPro" id="IPR047763">
    <property type="entry name" value="PG_bind_dom_phiBT1-type"/>
</dbReference>
<evidence type="ECO:0000256" key="1">
    <source>
        <dbReference type="ARBA" id="ARBA00022529"/>
    </source>
</evidence>
<dbReference type="NCBIfam" id="NF038080">
    <property type="entry name" value="PG_bind_siph"/>
    <property type="match status" value="1"/>
</dbReference>
<reference evidence="5" key="1">
    <citation type="submission" date="2024-05" db="EMBL/GenBank/DDBJ databases">
        <title>Isolation and characterization of the new Streptomyces phages Kamino, Geonosis, Abafar and Scarif infecting a broad range of host species.</title>
        <authorList>
            <person name="Rackow B."/>
            <person name="Rolland C."/>
            <person name="Mohnen I."/>
            <person name="Wittmann J."/>
            <person name="Muesken M."/>
            <person name="Overmann J."/>
            <person name="Frunzke J."/>
        </authorList>
    </citation>
    <scope>NUCLEOTIDE SEQUENCE</scope>
</reference>
<evidence type="ECO:0000313" key="5">
    <source>
        <dbReference type="EMBL" id="XBM94992.1"/>
    </source>
</evidence>
<dbReference type="Gene3D" id="1.10.101.10">
    <property type="entry name" value="PGBD-like superfamily/PGBD"/>
    <property type="match status" value="2"/>
</dbReference>
<dbReference type="InterPro" id="IPR036366">
    <property type="entry name" value="PGBDSf"/>
</dbReference>
<dbReference type="InterPro" id="IPR036365">
    <property type="entry name" value="PGBD-like_sf"/>
</dbReference>
<dbReference type="InterPro" id="IPR036505">
    <property type="entry name" value="Amidase/PGRP_sf"/>
</dbReference>
<feature type="domain" description="N-acetylmuramoyl-L-alanine amidase" evidence="4">
    <location>
        <begin position="45"/>
        <end position="203"/>
    </location>
</feature>
<organism evidence="5">
    <name type="scientific">Streptomyces phage Geonosis</name>
    <dbReference type="NCBI Taxonomy" id="3158856"/>
    <lineage>
        <taxon>Viruses</taxon>
        <taxon>Duplodnaviria</taxon>
        <taxon>Heunggongvirae</taxon>
        <taxon>Uroviricota</taxon>
        <taxon>Caudoviricetes</taxon>
    </lineage>
</organism>
<proteinExistence type="predicted"/>
<keyword evidence="2" id="KW-0081">Bacteriolytic enzyme</keyword>
<dbReference type="SUPFAM" id="SSF55846">
    <property type="entry name" value="N-acetylmuramoyl-L-alanine amidase-like"/>
    <property type="match status" value="1"/>
</dbReference>
<dbReference type="Pfam" id="PF01510">
    <property type="entry name" value="Amidase_2"/>
    <property type="match status" value="1"/>
</dbReference>
<accession>A0AAU7GXA4</accession>
<dbReference type="EMBL" id="PP750866">
    <property type="protein sequence ID" value="XBM94992.1"/>
    <property type="molecule type" value="Genomic_DNA"/>
</dbReference>
<feature type="region of interest" description="Disordered" evidence="3">
    <location>
        <begin position="222"/>
        <end position="271"/>
    </location>
</feature>
<evidence type="ECO:0000256" key="3">
    <source>
        <dbReference type="SAM" id="MobiDB-lite"/>
    </source>
</evidence>
<dbReference type="GO" id="GO:0009253">
    <property type="term" value="P:peptidoglycan catabolic process"/>
    <property type="evidence" value="ECO:0007669"/>
    <property type="project" value="InterPro"/>
</dbReference>
<dbReference type="SUPFAM" id="SSF47090">
    <property type="entry name" value="PGBD-like"/>
    <property type="match status" value="2"/>
</dbReference>
<dbReference type="GO" id="GO:0001897">
    <property type="term" value="P:symbiont-mediated cytolysis of host cell"/>
    <property type="evidence" value="ECO:0007669"/>
    <property type="project" value="UniProtKB-ARBA"/>
</dbReference>
<dbReference type="Gene3D" id="3.40.80.10">
    <property type="entry name" value="Peptidoglycan recognition protein-like"/>
    <property type="match status" value="1"/>
</dbReference>
<keyword evidence="1" id="KW-0929">Antimicrobial</keyword>
<dbReference type="CDD" id="cd06583">
    <property type="entry name" value="PGRP"/>
    <property type="match status" value="1"/>
</dbReference>
<name>A0AAU7GXA4_9CAUD</name>
<evidence type="ECO:0000259" key="4">
    <source>
        <dbReference type="SMART" id="SM00644"/>
    </source>
</evidence>
<gene>
    <name evidence="5" type="ORF">Geonosis_00027</name>
</gene>
<sequence length="441" mass="46692">MRSGINWRGTVNHRKGDMATKMMTAAQFLAALKAEGVPVRERSGWRTHNRNHKGKWGPPNGVMVHHTASGTSGIEEYVATGTSALPGPLCHGLIEKSGTVVLVGWGRANHAGGGDPDVLRAVRAEQWPVPKTNEHAGSTGSVDGNPHFVGYECVNRGDGKDSWPALQLEAIARASAAVCRHYGWSVDSVIRHLDWSDWKSDPRGVDWTKMRARIATILKGKPNATPFTSWADGDGDTEQPEQPGKPEQPQPSDPDAFPGAAKFGPGKSGSHITRLGQMLVKRGGGRFYSVGPGPRWGEADRKATEAFQRAQGWTGSDADGIPGPTTWRLLVTGKGKSIPAAPAKKPVVSLANVIAASRRDPAAAQGKTSHPKDVKLVEAALLKLGFLGKTYAADGAYGTTTVAAYNAFRRSIGLKGADAAGDPGRQSLGTLGSRSGLFTVK</sequence>
<dbReference type="GO" id="GO:0042742">
    <property type="term" value="P:defense response to bacterium"/>
    <property type="evidence" value="ECO:0007669"/>
    <property type="project" value="UniProtKB-KW"/>
</dbReference>
<protein>
    <submittedName>
        <fullName evidence="5">Endolysin</fullName>
    </submittedName>
</protein>
<dbReference type="InterPro" id="IPR002502">
    <property type="entry name" value="Amidase_domain"/>
</dbReference>
<evidence type="ECO:0000256" key="2">
    <source>
        <dbReference type="ARBA" id="ARBA00022638"/>
    </source>
</evidence>
<dbReference type="SMART" id="SM00644">
    <property type="entry name" value="Ami_2"/>
    <property type="match status" value="1"/>
</dbReference>
<dbReference type="GO" id="GO:0008745">
    <property type="term" value="F:N-acetylmuramoyl-L-alanine amidase activity"/>
    <property type="evidence" value="ECO:0007669"/>
    <property type="project" value="InterPro"/>
</dbReference>